<evidence type="ECO:0000313" key="2">
    <source>
        <dbReference type="Proteomes" id="UP001341840"/>
    </source>
</evidence>
<feature type="non-terminal residue" evidence="1">
    <location>
        <position position="1"/>
    </location>
</feature>
<evidence type="ECO:0008006" key="3">
    <source>
        <dbReference type="Google" id="ProtNLM"/>
    </source>
</evidence>
<comment type="caution">
    <text evidence="1">The sequence shown here is derived from an EMBL/GenBank/DDBJ whole genome shotgun (WGS) entry which is preliminary data.</text>
</comment>
<protein>
    <recommendedName>
        <fullName evidence="3">Ribosomal protein S14</fullName>
    </recommendedName>
</protein>
<gene>
    <name evidence="1" type="ORF">PIB30_089864</name>
</gene>
<dbReference type="EMBL" id="JASCZI010152737">
    <property type="protein sequence ID" value="MED6176609.1"/>
    <property type="molecule type" value="Genomic_DNA"/>
</dbReference>
<accession>A0ABU6VU99</accession>
<evidence type="ECO:0000313" key="1">
    <source>
        <dbReference type="EMBL" id="MED6176609.1"/>
    </source>
</evidence>
<proteinExistence type="predicted"/>
<name>A0ABU6VU99_9FABA</name>
<sequence length="54" mass="6212">QIQNNNSIRSMLVSQRGIAPLGRECVHHCLAGRSSRRLDKEWRGGPIRPFRRSN</sequence>
<keyword evidence="2" id="KW-1185">Reference proteome</keyword>
<dbReference type="Proteomes" id="UP001341840">
    <property type="component" value="Unassembled WGS sequence"/>
</dbReference>
<organism evidence="1 2">
    <name type="scientific">Stylosanthes scabra</name>
    <dbReference type="NCBI Taxonomy" id="79078"/>
    <lineage>
        <taxon>Eukaryota</taxon>
        <taxon>Viridiplantae</taxon>
        <taxon>Streptophyta</taxon>
        <taxon>Embryophyta</taxon>
        <taxon>Tracheophyta</taxon>
        <taxon>Spermatophyta</taxon>
        <taxon>Magnoliopsida</taxon>
        <taxon>eudicotyledons</taxon>
        <taxon>Gunneridae</taxon>
        <taxon>Pentapetalae</taxon>
        <taxon>rosids</taxon>
        <taxon>fabids</taxon>
        <taxon>Fabales</taxon>
        <taxon>Fabaceae</taxon>
        <taxon>Papilionoideae</taxon>
        <taxon>50 kb inversion clade</taxon>
        <taxon>dalbergioids sensu lato</taxon>
        <taxon>Dalbergieae</taxon>
        <taxon>Pterocarpus clade</taxon>
        <taxon>Stylosanthes</taxon>
    </lineage>
</organism>
<reference evidence="1 2" key="1">
    <citation type="journal article" date="2023" name="Plants (Basel)">
        <title>Bridging the Gap: Combining Genomics and Transcriptomics Approaches to Understand Stylosanthes scabra, an Orphan Legume from the Brazilian Caatinga.</title>
        <authorList>
            <person name="Ferreira-Neto J.R.C."/>
            <person name="da Silva M.D."/>
            <person name="Binneck E."/>
            <person name="de Melo N.F."/>
            <person name="da Silva R.H."/>
            <person name="de Melo A.L.T.M."/>
            <person name="Pandolfi V."/>
            <person name="Bustamante F.O."/>
            <person name="Brasileiro-Vidal A.C."/>
            <person name="Benko-Iseppon A.M."/>
        </authorList>
    </citation>
    <scope>NUCLEOTIDE SEQUENCE [LARGE SCALE GENOMIC DNA]</scope>
    <source>
        <tissue evidence="1">Leaves</tissue>
    </source>
</reference>